<evidence type="ECO:0000259" key="1">
    <source>
        <dbReference type="PROSITE" id="PS51202"/>
    </source>
</evidence>
<evidence type="ECO:0000313" key="2">
    <source>
        <dbReference type="EMBL" id="WOF17358.1"/>
    </source>
</evidence>
<dbReference type="SUPFAM" id="SSF116726">
    <property type="entry name" value="TrkA C-terminal domain-like"/>
    <property type="match status" value="1"/>
</dbReference>
<dbReference type="InterPro" id="IPR036721">
    <property type="entry name" value="RCK_C_sf"/>
</dbReference>
<dbReference type="InterPro" id="IPR050144">
    <property type="entry name" value="AAE_transporter"/>
</dbReference>
<dbReference type="KEGG" id="mefw:F1737_10330"/>
<reference evidence="2 3" key="1">
    <citation type="submission" date="2019-09" db="EMBL/GenBank/DDBJ databases">
        <title>The complete genome of Methanoplanus sp. FWC-SCC4.</title>
        <authorList>
            <person name="Chen S.-C."/>
            <person name="Zhou Y.-Z."/>
            <person name="Lai M.-C."/>
        </authorList>
    </citation>
    <scope>NUCLEOTIDE SEQUENCE [LARGE SCALE GENOMIC DNA]</scope>
    <source>
        <strain evidence="2 3">FWC-SCC4</strain>
    </source>
</reference>
<dbReference type="EMBL" id="CP043875">
    <property type="protein sequence ID" value="WOF17358.1"/>
    <property type="molecule type" value="Genomic_DNA"/>
</dbReference>
<accession>A0AA97FFH8</accession>
<dbReference type="AlphaFoldDB" id="A0AA97FFH8"/>
<keyword evidence="3" id="KW-1185">Reference proteome</keyword>
<dbReference type="PIRSF" id="PIRSF005028">
    <property type="entry name" value="KhtT"/>
    <property type="match status" value="1"/>
</dbReference>
<proteinExistence type="predicted"/>
<dbReference type="InterPro" id="IPR006037">
    <property type="entry name" value="RCK_C"/>
</dbReference>
<dbReference type="Proteomes" id="UP001301797">
    <property type="component" value="Chromosome"/>
</dbReference>
<protein>
    <submittedName>
        <fullName evidence="2">Potassium transporter TrkA</fullName>
    </submittedName>
</protein>
<name>A0AA97FFH8_9EURY</name>
<gene>
    <name evidence="2" type="ORF">F1737_10330</name>
</gene>
<dbReference type="Pfam" id="PF02080">
    <property type="entry name" value="TrkA_C"/>
    <property type="match status" value="1"/>
</dbReference>
<dbReference type="PANTHER" id="PTHR30445">
    <property type="entry name" value="K(+)_H(+) ANTIPORTER SUBUNIT KHTT"/>
    <property type="match status" value="1"/>
</dbReference>
<dbReference type="InterPro" id="IPR058776">
    <property type="entry name" value="KhtT-like_N"/>
</dbReference>
<organism evidence="2 3">
    <name type="scientific">Methanochimaera problematica</name>
    <dbReference type="NCBI Taxonomy" id="2609417"/>
    <lineage>
        <taxon>Archaea</taxon>
        <taxon>Methanobacteriati</taxon>
        <taxon>Methanobacteriota</taxon>
        <taxon>Stenosarchaea group</taxon>
        <taxon>Methanomicrobia</taxon>
        <taxon>Methanomicrobiales</taxon>
        <taxon>Methanomicrobiaceae</taxon>
        <taxon>Methanochimaera</taxon>
    </lineage>
</organism>
<evidence type="ECO:0000313" key="3">
    <source>
        <dbReference type="Proteomes" id="UP001301797"/>
    </source>
</evidence>
<feature type="domain" description="RCK C-terminal" evidence="1">
    <location>
        <begin position="70"/>
        <end position="154"/>
    </location>
</feature>
<dbReference type="Gene3D" id="3.30.70.1450">
    <property type="entry name" value="Regulator of K+ conductance, C-terminal domain"/>
    <property type="match status" value="1"/>
</dbReference>
<dbReference type="InterPro" id="IPR026278">
    <property type="entry name" value="KhtT"/>
</dbReference>
<sequence>MPGVGTKYEMDTESGDRIMMVYMEKGGGVQLYVESGDGIESASARLTPFESRRIGNVLTGAVLEADEEEISVVFSALSDLSIKVHTYHLNERVDGKRLLDLQIRSKTGATVVAVSRRGESQVNPPADFVFLKGDSVLVIGESEQLKRFEEEFIKP</sequence>
<dbReference type="GO" id="GO:0008324">
    <property type="term" value="F:monoatomic cation transmembrane transporter activity"/>
    <property type="evidence" value="ECO:0007669"/>
    <property type="project" value="InterPro"/>
</dbReference>
<dbReference type="PROSITE" id="PS51202">
    <property type="entry name" value="RCK_C"/>
    <property type="match status" value="1"/>
</dbReference>
<dbReference type="GO" id="GO:0006813">
    <property type="term" value="P:potassium ion transport"/>
    <property type="evidence" value="ECO:0007669"/>
    <property type="project" value="InterPro"/>
</dbReference>
<dbReference type="Pfam" id="PF25991">
    <property type="entry name" value="KhtT_N"/>
    <property type="match status" value="1"/>
</dbReference>
<dbReference type="PANTHER" id="PTHR30445:SF8">
    <property type="entry name" value="K(+)_H(+) ANTIPORTER SUBUNIT KHTT"/>
    <property type="match status" value="1"/>
</dbReference>